<organism evidence="3 4">
    <name type="scientific">Gulbenkiania indica</name>
    <dbReference type="NCBI Taxonomy" id="375574"/>
    <lineage>
        <taxon>Bacteria</taxon>
        <taxon>Pseudomonadati</taxon>
        <taxon>Pseudomonadota</taxon>
        <taxon>Betaproteobacteria</taxon>
        <taxon>Neisseriales</taxon>
        <taxon>Chromobacteriaceae</taxon>
        <taxon>Gulbenkiania</taxon>
    </lineage>
</organism>
<dbReference type="EMBL" id="CYHA01000002">
    <property type="protein sequence ID" value="CUA82086.1"/>
    <property type="molecule type" value="Genomic_DNA"/>
</dbReference>
<feature type="domain" description="Baseplate J-like central" evidence="1">
    <location>
        <begin position="136"/>
        <end position="208"/>
    </location>
</feature>
<dbReference type="Pfam" id="PF26079">
    <property type="entry name" value="Baseplate_J_C"/>
    <property type="match status" value="1"/>
</dbReference>
<keyword evidence="4" id="KW-1185">Reference proteome</keyword>
<sequence length="296" mass="31874">MTIDFSTLPAPKLVEEIDFETLLLQRKSRLIAAMPAEIRDQVAATLELESEPLTIELQENAYTEMILRQRINEAAKASLLAYAEGEDLDNRAADYGVTRLLVTPADPGAIPPIEAVWENDTRLRYRCLLALEGLSVAGSRAAYLFHTMTASANVLHAKVVSPAPGIVRVYILDRRGSGVPDQALLDTVRVYLSAEERIPLCDTVEVVAGQPKTFTIAAALQFEDGTTTASGGLSAAQARTDAMLTDRRKLGTPVPLSAIYGALQTAGVLRVTLTSPLADIECADGEFPHCLGITLV</sequence>
<evidence type="ECO:0000259" key="2">
    <source>
        <dbReference type="Pfam" id="PF26079"/>
    </source>
</evidence>
<dbReference type="PANTHER" id="PTHR35862:SF1">
    <property type="entry name" value="FELS-2 PROPHAGE PROTEIN"/>
    <property type="match status" value="1"/>
</dbReference>
<dbReference type="AlphaFoldDB" id="A0A0K6GTQ4"/>
<name>A0A0K6GTQ4_9NEIS</name>
<feature type="domain" description="Baseplate J-like C-terminal" evidence="2">
    <location>
        <begin position="215"/>
        <end position="295"/>
    </location>
</feature>
<dbReference type="InterPro" id="IPR058530">
    <property type="entry name" value="Baseplate_J-like_C"/>
</dbReference>
<dbReference type="Proteomes" id="UP000243535">
    <property type="component" value="Unassembled WGS sequence"/>
</dbReference>
<dbReference type="PIRSF" id="PIRSF020481">
    <property type="entry name" value="BAP"/>
    <property type="match status" value="1"/>
</dbReference>
<evidence type="ECO:0000313" key="4">
    <source>
        <dbReference type="Proteomes" id="UP000243535"/>
    </source>
</evidence>
<dbReference type="InterPro" id="IPR052726">
    <property type="entry name" value="Phage_Baseplate_Hub"/>
</dbReference>
<dbReference type="InterPro" id="IPR014507">
    <property type="entry name" value="Baseplate_assembly_J_pred"/>
</dbReference>
<accession>A0A0K6GTQ4</accession>
<protein>
    <submittedName>
        <fullName evidence="3">Phage-related baseplate assembly protein</fullName>
    </submittedName>
</protein>
<evidence type="ECO:0000259" key="1">
    <source>
        <dbReference type="Pfam" id="PF26078"/>
    </source>
</evidence>
<gene>
    <name evidence="3" type="ORF">Ga0061063_0941</name>
</gene>
<dbReference type="STRING" id="375574.GCA_001418035_00733"/>
<dbReference type="RefSeq" id="WP_055433458.1">
    <property type="nucleotide sequence ID" value="NZ_CYHA01000002.1"/>
</dbReference>
<dbReference type="OrthoDB" id="9793802at2"/>
<dbReference type="PANTHER" id="PTHR35862">
    <property type="entry name" value="FELS-2 PROPHAGE PROTEIN"/>
    <property type="match status" value="1"/>
</dbReference>
<dbReference type="Pfam" id="PF26078">
    <property type="entry name" value="Baseplate_J_M"/>
    <property type="match status" value="1"/>
</dbReference>
<dbReference type="InterPro" id="IPR058531">
    <property type="entry name" value="Baseplate_J_M"/>
</dbReference>
<evidence type="ECO:0000313" key="3">
    <source>
        <dbReference type="EMBL" id="CUA82086.1"/>
    </source>
</evidence>
<proteinExistence type="predicted"/>
<reference evidence="4" key="1">
    <citation type="submission" date="2015-08" db="EMBL/GenBank/DDBJ databases">
        <authorList>
            <person name="Varghese N."/>
        </authorList>
    </citation>
    <scope>NUCLEOTIDE SEQUENCE [LARGE SCALE GENOMIC DNA]</scope>
    <source>
        <strain evidence="4">DSM 17901</strain>
    </source>
</reference>